<protein>
    <submittedName>
        <fullName evidence="1">Uncharacterized protein</fullName>
    </submittedName>
</protein>
<proteinExistence type="predicted"/>
<accession>A0ABU7QTS6</accession>
<comment type="caution">
    <text evidence="1">The sequence shown here is derived from an EMBL/GenBank/DDBJ whole genome shotgun (WGS) entry which is preliminary data.</text>
</comment>
<keyword evidence="2" id="KW-1185">Reference proteome</keyword>
<evidence type="ECO:0000313" key="1">
    <source>
        <dbReference type="EMBL" id="MEE6125991.1"/>
    </source>
</evidence>
<gene>
    <name evidence="1" type="ORF">V2E39_01180</name>
</gene>
<name>A0ABU7QTS6_9FLAO</name>
<organism evidence="1 2">
    <name type="scientific">Chryseobacterium arthrosphaerae</name>
    <dbReference type="NCBI Taxonomy" id="651561"/>
    <lineage>
        <taxon>Bacteria</taxon>
        <taxon>Pseudomonadati</taxon>
        <taxon>Bacteroidota</taxon>
        <taxon>Flavobacteriia</taxon>
        <taxon>Flavobacteriales</taxon>
        <taxon>Weeksellaceae</taxon>
        <taxon>Chryseobacterium group</taxon>
        <taxon>Chryseobacterium</taxon>
    </lineage>
</organism>
<dbReference type="Proteomes" id="UP001350005">
    <property type="component" value="Unassembled WGS sequence"/>
</dbReference>
<evidence type="ECO:0000313" key="2">
    <source>
        <dbReference type="Proteomes" id="UP001350005"/>
    </source>
</evidence>
<dbReference type="RefSeq" id="WP_330937222.1">
    <property type="nucleotide sequence ID" value="NZ_JAZGJU010000002.1"/>
</dbReference>
<reference evidence="1 2" key="1">
    <citation type="submission" date="2024-01" db="EMBL/GenBank/DDBJ databases">
        <title>Whole genome of Chryseobacterium arthrosphaerae NNCa 2741.</title>
        <authorList>
            <person name="Boriskina E.V."/>
            <person name="Gordinskaya N.A."/>
            <person name="Kropotov V.S."/>
            <person name="Alekseeva A.E."/>
            <person name="Makhova M.A."/>
            <person name="Kryazhev D.V."/>
            <person name="Shkurkina I.S."/>
        </authorList>
    </citation>
    <scope>NUCLEOTIDE SEQUENCE [LARGE SCALE GENOMIC DNA]</scope>
    <source>
        <strain evidence="1 2">NNCa 2741</strain>
    </source>
</reference>
<dbReference type="EMBL" id="JAZGJU010000002">
    <property type="protein sequence ID" value="MEE6125991.1"/>
    <property type="molecule type" value="Genomic_DNA"/>
</dbReference>
<sequence length="65" mass="7460">MGQGFIDESLTAEYTAKHFHGLFWWSDGIGFWCIEIWQNGKYNSTYIGAHLTDLIGKVQSKYGLE</sequence>